<reference evidence="1 2" key="1">
    <citation type="journal article" date="2010" name="BMC Genomics">
        <title>Complete genome sequence and lifestyle of black-pigmented Corynebacterium aurimucosum ATCC 700975 (formerly C. nigricans CN-1) isolated from a vaginal swab of a woman with spontaneous abortion.</title>
        <authorList>
            <person name="Trost E."/>
            <person name="Gotker S."/>
            <person name="Schneider J."/>
            <person name="Schneiker-Bekel S."/>
            <person name="Szczepanowski R."/>
            <person name="Tilker A."/>
            <person name="Viehoever P."/>
            <person name="Arnold W."/>
            <person name="Bekel T."/>
            <person name="Blom J."/>
            <person name="Gartemann K.H."/>
            <person name="Linke B."/>
            <person name="Goesmann A."/>
            <person name="Puhler A."/>
            <person name="Shukla S.K."/>
            <person name="Tauch A."/>
        </authorList>
    </citation>
    <scope>NUCLEOTIDE SEQUENCE [LARGE SCALE GENOMIC DNA]</scope>
    <source>
        <strain evidence="2">ATCC 700975 / DSM 44827 / CIP 107346 / CN-1</strain>
    </source>
</reference>
<dbReference type="GeneID" id="31924648"/>
<accession>C3PIE5</accession>
<dbReference type="SUPFAM" id="SSF103084">
    <property type="entry name" value="Holliday junction resolvase RusA"/>
    <property type="match status" value="1"/>
</dbReference>
<dbReference type="HOGENOM" id="CLU_118954_0_0_11"/>
<dbReference type="InterPro" id="IPR036614">
    <property type="entry name" value="RusA-like_sf"/>
</dbReference>
<proteinExistence type="predicted"/>
<protein>
    <submittedName>
        <fullName evidence="1">Uncharacterized protein</fullName>
    </submittedName>
</protein>
<dbReference type="GO" id="GO:0000287">
    <property type="term" value="F:magnesium ion binding"/>
    <property type="evidence" value="ECO:0007669"/>
    <property type="project" value="InterPro"/>
</dbReference>
<organism evidence="1 2">
    <name type="scientific">Corynebacterium aurimucosum (strain ATCC 700975 / DSM 44827 / CIP 107346 / CN-1)</name>
    <name type="common">Corynebacterium nigricans</name>
    <dbReference type="NCBI Taxonomy" id="548476"/>
    <lineage>
        <taxon>Bacteria</taxon>
        <taxon>Bacillati</taxon>
        <taxon>Actinomycetota</taxon>
        <taxon>Actinomycetes</taxon>
        <taxon>Mycobacteriales</taxon>
        <taxon>Corynebacteriaceae</taxon>
        <taxon>Corynebacterium</taxon>
    </lineage>
</organism>
<evidence type="ECO:0000313" key="2">
    <source>
        <dbReference type="Proteomes" id="UP000002077"/>
    </source>
</evidence>
<gene>
    <name evidence="1" type="ordered locus">cauri_2006</name>
</gene>
<sequence length="158" mass="17695">MTTPFLMSYPDDPKHLATIELPWEKPPLSLNDSAPASRGAVWGRAAKKREIQQAVHLLARNVRMPEGMHYLIVQLHYRPRDNRGRDTDNVAASGKPIYDALSRGSKQIPGLGLVPDDLPKFMGKPEPVIWSAAKGLRGRMWMDLWVCESAPEPYVRAG</sequence>
<dbReference type="STRING" id="548476.cauri_2006"/>
<name>C3PIE5_CORA7</name>
<dbReference type="Gene3D" id="3.30.1330.70">
    <property type="entry name" value="Holliday junction resolvase RusA"/>
    <property type="match status" value="1"/>
</dbReference>
<dbReference type="Proteomes" id="UP000002077">
    <property type="component" value="Chromosome"/>
</dbReference>
<dbReference type="RefSeq" id="WP_010190997.1">
    <property type="nucleotide sequence ID" value="NC_012590.1"/>
</dbReference>
<dbReference type="OrthoDB" id="4547053at2"/>
<dbReference type="GO" id="GO:0006281">
    <property type="term" value="P:DNA repair"/>
    <property type="evidence" value="ECO:0007669"/>
    <property type="project" value="InterPro"/>
</dbReference>
<dbReference type="eggNOG" id="ENOG5033AQE">
    <property type="taxonomic scope" value="Bacteria"/>
</dbReference>
<dbReference type="GO" id="GO:0006310">
    <property type="term" value="P:DNA recombination"/>
    <property type="evidence" value="ECO:0007669"/>
    <property type="project" value="InterPro"/>
</dbReference>
<keyword evidence="2" id="KW-1185">Reference proteome</keyword>
<dbReference type="EMBL" id="CP001601">
    <property type="protein sequence ID" value="ACP33599.1"/>
    <property type="molecule type" value="Genomic_DNA"/>
</dbReference>
<evidence type="ECO:0000313" key="1">
    <source>
        <dbReference type="EMBL" id="ACP33599.1"/>
    </source>
</evidence>
<dbReference type="KEGG" id="car:cauri_2006"/>
<dbReference type="AlphaFoldDB" id="C3PIE5"/>